<gene>
    <name evidence="1" type="ORF">S06H3_62439</name>
</gene>
<feature type="non-terminal residue" evidence="1">
    <location>
        <position position="1"/>
    </location>
</feature>
<evidence type="ECO:0000313" key="1">
    <source>
        <dbReference type="EMBL" id="GAI48347.1"/>
    </source>
</evidence>
<protein>
    <submittedName>
        <fullName evidence="1">Uncharacterized protein</fullName>
    </submittedName>
</protein>
<reference evidence="1" key="1">
    <citation type="journal article" date="2014" name="Front. Microbiol.">
        <title>High frequency of phylogenetically diverse reductive dehalogenase-homologous genes in deep subseafloor sedimentary metagenomes.</title>
        <authorList>
            <person name="Kawai M."/>
            <person name="Futagami T."/>
            <person name="Toyoda A."/>
            <person name="Takaki Y."/>
            <person name="Nishi S."/>
            <person name="Hori S."/>
            <person name="Arai W."/>
            <person name="Tsubouchi T."/>
            <person name="Morono Y."/>
            <person name="Uchiyama I."/>
            <person name="Ito T."/>
            <person name="Fujiyama A."/>
            <person name="Inagaki F."/>
            <person name="Takami H."/>
        </authorList>
    </citation>
    <scope>NUCLEOTIDE SEQUENCE</scope>
    <source>
        <strain evidence="1">Expedition CK06-06</strain>
    </source>
</reference>
<dbReference type="InterPro" id="IPR013320">
    <property type="entry name" value="ConA-like_dom_sf"/>
</dbReference>
<dbReference type="Pfam" id="PF13385">
    <property type="entry name" value="Laminin_G_3"/>
    <property type="match status" value="1"/>
</dbReference>
<comment type="caution">
    <text evidence="1">The sequence shown here is derived from an EMBL/GenBank/DDBJ whole genome shotgun (WGS) entry which is preliminary data.</text>
</comment>
<sequence length="131" mass="15496">EKQDILFRVNILGNIYELNTRMPSEENEWNHLTFVYDGENLISYLNGRRKTIKDVATGLLKKRKEEFVEIGRYNRETWISGGEILRSYSFNGLIDEVRISDKVRDSVWVRTSFENQNNPSSFIKIAQQELY</sequence>
<dbReference type="SUPFAM" id="SSF49899">
    <property type="entry name" value="Concanavalin A-like lectins/glucanases"/>
    <property type="match status" value="1"/>
</dbReference>
<dbReference type="Gene3D" id="2.60.120.200">
    <property type="match status" value="1"/>
</dbReference>
<dbReference type="EMBL" id="BARV01041171">
    <property type="protein sequence ID" value="GAI48347.1"/>
    <property type="molecule type" value="Genomic_DNA"/>
</dbReference>
<accession>X1NWB1</accession>
<organism evidence="1">
    <name type="scientific">marine sediment metagenome</name>
    <dbReference type="NCBI Taxonomy" id="412755"/>
    <lineage>
        <taxon>unclassified sequences</taxon>
        <taxon>metagenomes</taxon>
        <taxon>ecological metagenomes</taxon>
    </lineage>
</organism>
<dbReference type="AlphaFoldDB" id="X1NWB1"/>
<proteinExistence type="predicted"/>
<name>X1NWB1_9ZZZZ</name>